<dbReference type="STRING" id="1436961.SAMN05421739_104121"/>
<feature type="signal peptide" evidence="1">
    <location>
        <begin position="1"/>
        <end position="28"/>
    </location>
</feature>
<dbReference type="InterPro" id="IPR046601">
    <property type="entry name" value="DUF6660"/>
</dbReference>
<evidence type="ECO:0000256" key="1">
    <source>
        <dbReference type="SAM" id="SignalP"/>
    </source>
</evidence>
<dbReference type="Proteomes" id="UP000198724">
    <property type="component" value="Unassembled WGS sequence"/>
</dbReference>
<sequence length="105" mass="11258">MKYLTIIWAMIILTLACLPCADSGTAYAAGSATSISVDDLHNDAGQEADLCSPLCECNCCGGISLFLSVAFEASSPERVDIAYSSPYHAEEFSSPFFPFWHPPKA</sequence>
<protein>
    <recommendedName>
        <fullName evidence="4">DUF2946 domain-containing protein</fullName>
    </recommendedName>
</protein>
<organism evidence="2 3">
    <name type="scientific">Pontibacter chinhatensis</name>
    <dbReference type="NCBI Taxonomy" id="1436961"/>
    <lineage>
        <taxon>Bacteria</taxon>
        <taxon>Pseudomonadati</taxon>
        <taxon>Bacteroidota</taxon>
        <taxon>Cytophagia</taxon>
        <taxon>Cytophagales</taxon>
        <taxon>Hymenobacteraceae</taxon>
        <taxon>Pontibacter</taxon>
    </lineage>
</organism>
<reference evidence="3" key="1">
    <citation type="submission" date="2016-10" db="EMBL/GenBank/DDBJ databases">
        <authorList>
            <person name="Varghese N."/>
            <person name="Submissions S."/>
        </authorList>
    </citation>
    <scope>NUCLEOTIDE SEQUENCE [LARGE SCALE GENOMIC DNA]</scope>
    <source>
        <strain evidence="3">LP51</strain>
    </source>
</reference>
<dbReference type="EMBL" id="FOOT01000004">
    <property type="protein sequence ID" value="SFG86564.1"/>
    <property type="molecule type" value="Genomic_DNA"/>
</dbReference>
<keyword evidence="3" id="KW-1185">Reference proteome</keyword>
<dbReference type="AlphaFoldDB" id="A0A1I2VB20"/>
<dbReference type="RefSeq" id="WP_092101850.1">
    <property type="nucleotide sequence ID" value="NZ_FOOT01000004.1"/>
</dbReference>
<gene>
    <name evidence="2" type="ORF">SAMN05421739_104121</name>
</gene>
<dbReference type="OrthoDB" id="997115at2"/>
<evidence type="ECO:0000313" key="2">
    <source>
        <dbReference type="EMBL" id="SFG86564.1"/>
    </source>
</evidence>
<keyword evidence="1" id="KW-0732">Signal</keyword>
<evidence type="ECO:0008006" key="4">
    <source>
        <dbReference type="Google" id="ProtNLM"/>
    </source>
</evidence>
<name>A0A1I2VB20_9BACT</name>
<proteinExistence type="predicted"/>
<accession>A0A1I2VB20</accession>
<dbReference type="Pfam" id="PF20365">
    <property type="entry name" value="DUF6660"/>
    <property type="match status" value="1"/>
</dbReference>
<feature type="chain" id="PRO_5011773234" description="DUF2946 domain-containing protein" evidence="1">
    <location>
        <begin position="29"/>
        <end position="105"/>
    </location>
</feature>
<evidence type="ECO:0000313" key="3">
    <source>
        <dbReference type="Proteomes" id="UP000198724"/>
    </source>
</evidence>
<dbReference type="PROSITE" id="PS51257">
    <property type="entry name" value="PROKAR_LIPOPROTEIN"/>
    <property type="match status" value="1"/>
</dbReference>